<feature type="chain" id="PRO_5046982106" evidence="1">
    <location>
        <begin position="20"/>
        <end position="314"/>
    </location>
</feature>
<dbReference type="Proteomes" id="UP001235840">
    <property type="component" value="Unassembled WGS sequence"/>
</dbReference>
<proteinExistence type="predicted"/>
<dbReference type="PROSITE" id="PS51257">
    <property type="entry name" value="PROKAR_LIPOPROTEIN"/>
    <property type="match status" value="1"/>
</dbReference>
<gene>
    <name evidence="2" type="ORF">J2S11_004168</name>
</gene>
<feature type="signal peptide" evidence="1">
    <location>
        <begin position="1"/>
        <end position="19"/>
    </location>
</feature>
<keyword evidence="3" id="KW-1185">Reference proteome</keyword>
<keyword evidence="1" id="KW-0732">Signal</keyword>
<evidence type="ECO:0000313" key="3">
    <source>
        <dbReference type="Proteomes" id="UP001235840"/>
    </source>
</evidence>
<evidence type="ECO:0000256" key="1">
    <source>
        <dbReference type="SAM" id="SignalP"/>
    </source>
</evidence>
<accession>A0ABT9W4N4</accession>
<sequence length="314" mass="36740">MLKRVFVFVSILFLLTACSQTQKQVEEVNGLIEEEKWAEAETKIQEYDLINKELDVHKYNYHEISQFNEVVKLFETHDYTLMFKVFEDNPLQDEYLTRKLTEIVSESLNELISDGKWGNAKTFYDKLDQGIKQELSDIEQKLIQEEKDEQKRLAEIAKQREKELIDKYIEQIKDGKYSEVTMATVSSTNETFKDLYNLASAYRWYVEEDDDMYIPGIPSLPEYSLEKIIDPIDEIKDLKTSLEILIEERKKGNEGKFGVIIGMAAEDVLKSSWGEPQSKNNSSTRYGTREQWVYGNGNYLYFRDGILDSISTRQ</sequence>
<evidence type="ECO:0000313" key="2">
    <source>
        <dbReference type="EMBL" id="MDQ0168216.1"/>
    </source>
</evidence>
<dbReference type="RefSeq" id="WP_307397786.1">
    <property type="nucleotide sequence ID" value="NZ_BAAADK010000020.1"/>
</dbReference>
<reference evidence="2 3" key="1">
    <citation type="submission" date="2023-07" db="EMBL/GenBank/DDBJ databases">
        <title>Genomic Encyclopedia of Type Strains, Phase IV (KMG-IV): sequencing the most valuable type-strain genomes for metagenomic binning, comparative biology and taxonomic classification.</title>
        <authorList>
            <person name="Goeker M."/>
        </authorList>
    </citation>
    <scope>NUCLEOTIDE SEQUENCE [LARGE SCALE GENOMIC DNA]</scope>
    <source>
        <strain evidence="2 3">DSM 12751</strain>
    </source>
</reference>
<dbReference type="EMBL" id="JAUSTY010000025">
    <property type="protein sequence ID" value="MDQ0168216.1"/>
    <property type="molecule type" value="Genomic_DNA"/>
</dbReference>
<keyword evidence="2" id="KW-0449">Lipoprotein</keyword>
<protein>
    <submittedName>
        <fullName evidence="2">Major membrane immunogen (Membrane-anchored lipoprotein)</fullName>
    </submittedName>
</protein>
<comment type="caution">
    <text evidence="2">The sequence shown here is derived from an EMBL/GenBank/DDBJ whole genome shotgun (WGS) entry which is preliminary data.</text>
</comment>
<name>A0ABT9W4N4_9BACI</name>
<organism evidence="2 3">
    <name type="scientific">Caldalkalibacillus horti</name>
    <dbReference type="NCBI Taxonomy" id="77523"/>
    <lineage>
        <taxon>Bacteria</taxon>
        <taxon>Bacillati</taxon>
        <taxon>Bacillota</taxon>
        <taxon>Bacilli</taxon>
        <taxon>Bacillales</taxon>
        <taxon>Bacillaceae</taxon>
        <taxon>Caldalkalibacillus</taxon>
    </lineage>
</organism>